<proteinExistence type="predicted"/>
<dbReference type="Proteomes" id="UP000659654">
    <property type="component" value="Unassembled WGS sequence"/>
</dbReference>
<dbReference type="WBParaSite" id="BXY_0966200.1">
    <property type="protein sequence ID" value="BXY_0966200.1"/>
    <property type="gene ID" value="BXY_0966200"/>
</dbReference>
<gene>
    <name evidence="1" type="ORF">BXYJ_LOCUS7619</name>
</gene>
<sequence>MGQLQEAQLFGFFAMRAAGLAAREADAGVGSALFHVLHRYPTLRLRGLLRASGVVGGIGFGTIMTETFVVGPGGMRAKKNGAADGIRTVMEEHSLEFEKRMLQKLVSEVSEGFVNVSTLPKASNKALFFLKASSSKSRLIEANKSRQSQ</sequence>
<dbReference type="Proteomes" id="UP000582659">
    <property type="component" value="Unassembled WGS sequence"/>
</dbReference>
<protein>
    <submittedName>
        <fullName evidence="1">(pine wood nematode) hypothetical protein</fullName>
    </submittedName>
</protein>
<dbReference type="EMBL" id="CAJFCV020000003">
    <property type="protein sequence ID" value="CAG9111088.1"/>
    <property type="molecule type" value="Genomic_DNA"/>
</dbReference>
<evidence type="ECO:0000313" key="5">
    <source>
        <dbReference type="WBParaSite" id="BXY_0966200.1"/>
    </source>
</evidence>
<accession>A0A1I7S9G6</accession>
<keyword evidence="4" id="KW-1185">Reference proteome</keyword>
<evidence type="ECO:0000313" key="2">
    <source>
        <dbReference type="EMBL" id="CAG9111088.1"/>
    </source>
</evidence>
<name>A0A1I7S9G6_BURXY</name>
<evidence type="ECO:0000313" key="4">
    <source>
        <dbReference type="Proteomes" id="UP000659654"/>
    </source>
</evidence>
<evidence type="ECO:0000313" key="3">
    <source>
        <dbReference type="Proteomes" id="UP000095284"/>
    </source>
</evidence>
<dbReference type="Proteomes" id="UP000095284">
    <property type="component" value="Unplaced"/>
</dbReference>
<reference evidence="5" key="1">
    <citation type="submission" date="2016-11" db="UniProtKB">
        <authorList>
            <consortium name="WormBaseParasite"/>
        </authorList>
    </citation>
    <scope>IDENTIFICATION</scope>
</reference>
<reference evidence="2" key="2">
    <citation type="submission" date="2020-08" db="EMBL/GenBank/DDBJ databases">
        <authorList>
            <person name="Kikuchi T."/>
        </authorList>
    </citation>
    <scope>NUCLEOTIDE SEQUENCE</scope>
    <source>
        <strain evidence="1">Ka4C1</strain>
    </source>
</reference>
<evidence type="ECO:0000313" key="1">
    <source>
        <dbReference type="EMBL" id="CAD5222718.1"/>
    </source>
</evidence>
<organism evidence="3 5">
    <name type="scientific">Bursaphelenchus xylophilus</name>
    <name type="common">Pinewood nematode worm</name>
    <name type="synonym">Aphelenchoides xylophilus</name>
    <dbReference type="NCBI Taxonomy" id="6326"/>
    <lineage>
        <taxon>Eukaryota</taxon>
        <taxon>Metazoa</taxon>
        <taxon>Ecdysozoa</taxon>
        <taxon>Nematoda</taxon>
        <taxon>Chromadorea</taxon>
        <taxon>Rhabditida</taxon>
        <taxon>Tylenchina</taxon>
        <taxon>Tylenchomorpha</taxon>
        <taxon>Aphelenchoidea</taxon>
        <taxon>Aphelenchoididae</taxon>
        <taxon>Bursaphelenchus</taxon>
    </lineage>
</organism>
<dbReference type="EMBL" id="CAJFDI010000003">
    <property type="protein sequence ID" value="CAD5222718.1"/>
    <property type="molecule type" value="Genomic_DNA"/>
</dbReference>
<dbReference type="AlphaFoldDB" id="A0A1I7S9G6"/>